<dbReference type="SMART" id="SM00304">
    <property type="entry name" value="HAMP"/>
    <property type="match status" value="1"/>
</dbReference>
<dbReference type="PROSITE" id="PS50109">
    <property type="entry name" value="HIS_KIN"/>
    <property type="match status" value="1"/>
</dbReference>
<organism evidence="15 16">
    <name type="scientific">Paenibacillus chartarius</name>
    <dbReference type="NCBI Taxonomy" id="747481"/>
    <lineage>
        <taxon>Bacteria</taxon>
        <taxon>Bacillati</taxon>
        <taxon>Bacillota</taxon>
        <taxon>Bacilli</taxon>
        <taxon>Bacillales</taxon>
        <taxon>Paenibacillaceae</taxon>
        <taxon>Paenibacillus</taxon>
    </lineage>
</organism>
<protein>
    <recommendedName>
        <fullName evidence="3">histidine kinase</fullName>
        <ecNumber evidence="3">2.7.13.3</ecNumber>
    </recommendedName>
</protein>
<evidence type="ECO:0000259" key="13">
    <source>
        <dbReference type="PROSITE" id="PS50109"/>
    </source>
</evidence>
<dbReference type="InterPro" id="IPR036890">
    <property type="entry name" value="HATPase_C_sf"/>
</dbReference>
<accession>A0ABV6DQZ8</accession>
<evidence type="ECO:0000256" key="3">
    <source>
        <dbReference type="ARBA" id="ARBA00012438"/>
    </source>
</evidence>
<keyword evidence="5" id="KW-0597">Phosphoprotein</keyword>
<keyword evidence="8 15" id="KW-0418">Kinase</keyword>
<dbReference type="Pfam" id="PF00672">
    <property type="entry name" value="HAMP"/>
    <property type="match status" value="1"/>
</dbReference>
<comment type="subcellular location">
    <subcellularLocation>
        <location evidence="2">Cell membrane</location>
        <topology evidence="2">Multi-pass membrane protein</topology>
    </subcellularLocation>
</comment>
<dbReference type="Gene3D" id="6.10.340.10">
    <property type="match status" value="1"/>
</dbReference>
<comment type="caution">
    <text evidence="15">The sequence shown here is derived from an EMBL/GenBank/DDBJ whole genome shotgun (WGS) entry which is preliminary data.</text>
</comment>
<keyword evidence="9" id="KW-0067">ATP-binding</keyword>
<dbReference type="Pfam" id="PF02518">
    <property type="entry name" value="HATPase_c"/>
    <property type="match status" value="1"/>
</dbReference>
<evidence type="ECO:0000256" key="5">
    <source>
        <dbReference type="ARBA" id="ARBA00022553"/>
    </source>
</evidence>
<keyword evidence="11 12" id="KW-0472">Membrane</keyword>
<dbReference type="PROSITE" id="PS50885">
    <property type="entry name" value="HAMP"/>
    <property type="match status" value="1"/>
</dbReference>
<evidence type="ECO:0000256" key="12">
    <source>
        <dbReference type="SAM" id="Phobius"/>
    </source>
</evidence>
<name>A0ABV6DQZ8_9BACL</name>
<keyword evidence="16" id="KW-1185">Reference proteome</keyword>
<dbReference type="SUPFAM" id="SSF158472">
    <property type="entry name" value="HAMP domain-like"/>
    <property type="match status" value="1"/>
</dbReference>
<evidence type="ECO:0000256" key="4">
    <source>
        <dbReference type="ARBA" id="ARBA00022475"/>
    </source>
</evidence>
<dbReference type="CDD" id="cd06225">
    <property type="entry name" value="HAMP"/>
    <property type="match status" value="1"/>
</dbReference>
<dbReference type="PANTHER" id="PTHR34220">
    <property type="entry name" value="SENSOR HISTIDINE KINASE YPDA"/>
    <property type="match status" value="1"/>
</dbReference>
<dbReference type="InterPro" id="IPR003594">
    <property type="entry name" value="HATPase_dom"/>
</dbReference>
<feature type="domain" description="HAMP" evidence="14">
    <location>
        <begin position="198"/>
        <end position="251"/>
    </location>
</feature>
<dbReference type="PANTHER" id="PTHR34220:SF7">
    <property type="entry name" value="SENSOR HISTIDINE KINASE YPDA"/>
    <property type="match status" value="1"/>
</dbReference>
<dbReference type="GO" id="GO:0004673">
    <property type="term" value="F:protein histidine kinase activity"/>
    <property type="evidence" value="ECO:0007669"/>
    <property type="project" value="UniProtKB-EC"/>
</dbReference>
<dbReference type="RefSeq" id="WP_377472522.1">
    <property type="nucleotide sequence ID" value="NZ_JBHLWN010000081.1"/>
</dbReference>
<evidence type="ECO:0000256" key="7">
    <source>
        <dbReference type="ARBA" id="ARBA00022741"/>
    </source>
</evidence>
<evidence type="ECO:0000256" key="2">
    <source>
        <dbReference type="ARBA" id="ARBA00004651"/>
    </source>
</evidence>
<keyword evidence="12" id="KW-1133">Transmembrane helix</keyword>
<evidence type="ECO:0000256" key="6">
    <source>
        <dbReference type="ARBA" id="ARBA00022679"/>
    </source>
</evidence>
<dbReference type="Proteomes" id="UP001589776">
    <property type="component" value="Unassembled WGS sequence"/>
</dbReference>
<reference evidence="15 16" key="1">
    <citation type="submission" date="2024-09" db="EMBL/GenBank/DDBJ databases">
        <authorList>
            <person name="Sun Q."/>
            <person name="Mori K."/>
        </authorList>
    </citation>
    <scope>NUCLEOTIDE SEQUENCE [LARGE SCALE GENOMIC DNA]</scope>
    <source>
        <strain evidence="15 16">CCM 7759</strain>
    </source>
</reference>
<evidence type="ECO:0000256" key="9">
    <source>
        <dbReference type="ARBA" id="ARBA00022840"/>
    </source>
</evidence>
<keyword evidence="12" id="KW-0812">Transmembrane</keyword>
<comment type="catalytic activity">
    <reaction evidence="1">
        <text>ATP + protein L-histidine = ADP + protein N-phospho-L-histidine.</text>
        <dbReference type="EC" id="2.7.13.3"/>
    </reaction>
</comment>
<sequence length="483" mass="55727">MTIRKRLFIFIPLLVLLMSFVSYFLFVSSKSAQESYHLLMDRILLYKEVSSESKEVVRYLNRYVIQVSKESYPELEKHLNRLEYLREQLINLEKNETNALSVQNYINMISTFLEQAWNIIERTGNQGTNVKASAYIQVEQISRFIGEDGQALVDLELESYRPLYEKLMKSTADMNILGVYLVVTVGLLSILFSFWLSSSISRPIWLLVLTAKQISKGNLHMKAPEMQTTDEIGILCRTFNQMIDNIQELMNKHVESLKNERMVKELELKMLQSQINPHFLFNTLNMLAKLAYIEGAEKTSDLTVSVSRLLRYNLQKLDHPVTLREEVRNAIEYMTIQRERFGDRIRFITEIDEWSVDQHIPCLTLQPLLENAIIHGIEHMEEGAVLKLSIVKKEDRVCIEVADNGVGMDQETRDRLLQSVWEDSPRPHTGKSHSSGLGTANVFKRLQLFYDGMQSIEIVSGIGQGTTVRLHLPLHTQAQVISK</sequence>
<dbReference type="EMBL" id="JBHLWN010000081">
    <property type="protein sequence ID" value="MFC0215081.1"/>
    <property type="molecule type" value="Genomic_DNA"/>
</dbReference>
<evidence type="ECO:0000256" key="11">
    <source>
        <dbReference type="ARBA" id="ARBA00023136"/>
    </source>
</evidence>
<gene>
    <name evidence="15" type="ORF">ACFFK0_22040</name>
</gene>
<feature type="transmembrane region" description="Helical" evidence="12">
    <location>
        <begin position="6"/>
        <end position="26"/>
    </location>
</feature>
<evidence type="ECO:0000256" key="10">
    <source>
        <dbReference type="ARBA" id="ARBA00023012"/>
    </source>
</evidence>
<proteinExistence type="predicted"/>
<dbReference type="Gene3D" id="3.30.565.10">
    <property type="entry name" value="Histidine kinase-like ATPase, C-terminal domain"/>
    <property type="match status" value="1"/>
</dbReference>
<dbReference type="InterPro" id="IPR005467">
    <property type="entry name" value="His_kinase_dom"/>
</dbReference>
<evidence type="ECO:0000313" key="16">
    <source>
        <dbReference type="Proteomes" id="UP001589776"/>
    </source>
</evidence>
<dbReference type="SUPFAM" id="SSF55874">
    <property type="entry name" value="ATPase domain of HSP90 chaperone/DNA topoisomerase II/histidine kinase"/>
    <property type="match status" value="1"/>
</dbReference>
<keyword evidence="7" id="KW-0547">Nucleotide-binding</keyword>
<evidence type="ECO:0000259" key="14">
    <source>
        <dbReference type="PROSITE" id="PS50885"/>
    </source>
</evidence>
<dbReference type="InterPro" id="IPR010559">
    <property type="entry name" value="Sig_transdc_His_kin_internal"/>
</dbReference>
<evidence type="ECO:0000313" key="15">
    <source>
        <dbReference type="EMBL" id="MFC0215081.1"/>
    </source>
</evidence>
<feature type="domain" description="Histidine kinase" evidence="13">
    <location>
        <begin position="365"/>
        <end position="476"/>
    </location>
</feature>
<feature type="transmembrane region" description="Helical" evidence="12">
    <location>
        <begin position="176"/>
        <end position="196"/>
    </location>
</feature>
<dbReference type="Pfam" id="PF06580">
    <property type="entry name" value="His_kinase"/>
    <property type="match status" value="1"/>
</dbReference>
<dbReference type="InterPro" id="IPR050640">
    <property type="entry name" value="Bact_2-comp_sensor_kinase"/>
</dbReference>
<keyword evidence="4" id="KW-1003">Cell membrane</keyword>
<keyword evidence="6 15" id="KW-0808">Transferase</keyword>
<evidence type="ECO:0000256" key="8">
    <source>
        <dbReference type="ARBA" id="ARBA00022777"/>
    </source>
</evidence>
<keyword evidence="10" id="KW-0902">Two-component regulatory system</keyword>
<dbReference type="SMART" id="SM00387">
    <property type="entry name" value="HATPase_c"/>
    <property type="match status" value="1"/>
</dbReference>
<dbReference type="EC" id="2.7.13.3" evidence="3"/>
<evidence type="ECO:0000256" key="1">
    <source>
        <dbReference type="ARBA" id="ARBA00000085"/>
    </source>
</evidence>
<dbReference type="InterPro" id="IPR003660">
    <property type="entry name" value="HAMP_dom"/>
</dbReference>